<gene>
    <name evidence="2" type="ORF">GA0070623_0278</name>
</gene>
<name>A0A1C5GU70_9ACTN</name>
<keyword evidence="3" id="KW-1185">Reference proteome</keyword>
<evidence type="ECO:0000313" key="3">
    <source>
        <dbReference type="Proteomes" id="UP000198226"/>
    </source>
</evidence>
<accession>A0A1C5GU70</accession>
<keyword evidence="1" id="KW-1133">Transmembrane helix</keyword>
<organism evidence="2 3">
    <name type="scientific">Micromonospora rifamycinica</name>
    <dbReference type="NCBI Taxonomy" id="291594"/>
    <lineage>
        <taxon>Bacteria</taxon>
        <taxon>Bacillati</taxon>
        <taxon>Actinomycetota</taxon>
        <taxon>Actinomycetes</taxon>
        <taxon>Micromonosporales</taxon>
        <taxon>Micromonosporaceae</taxon>
        <taxon>Micromonospora</taxon>
    </lineage>
</organism>
<dbReference type="RefSeq" id="WP_172898356.1">
    <property type="nucleotide sequence ID" value="NZ_LRMV01000100.1"/>
</dbReference>
<sequence length="54" mass="5457">MRYLLALAAVVVLAAGVAGVVLGESDDSPGLQFLGGLLVIGALAIGVRIARRPR</sequence>
<dbReference type="AlphaFoldDB" id="A0A1C5GU70"/>
<reference evidence="3" key="1">
    <citation type="submission" date="2016-06" db="EMBL/GenBank/DDBJ databases">
        <authorList>
            <person name="Varghese N."/>
            <person name="Submissions Spin"/>
        </authorList>
    </citation>
    <scope>NUCLEOTIDE SEQUENCE [LARGE SCALE GENOMIC DNA]</scope>
    <source>
        <strain evidence="3">DSM 44983</strain>
    </source>
</reference>
<keyword evidence="1" id="KW-0472">Membrane</keyword>
<keyword evidence="1" id="KW-0812">Transmembrane</keyword>
<evidence type="ECO:0000313" key="2">
    <source>
        <dbReference type="EMBL" id="SCG37117.1"/>
    </source>
</evidence>
<feature type="transmembrane region" description="Helical" evidence="1">
    <location>
        <begin position="33"/>
        <end position="50"/>
    </location>
</feature>
<dbReference type="Proteomes" id="UP000198226">
    <property type="component" value="Chromosome I"/>
</dbReference>
<evidence type="ECO:0000256" key="1">
    <source>
        <dbReference type="SAM" id="Phobius"/>
    </source>
</evidence>
<protein>
    <submittedName>
        <fullName evidence="2">Uncharacterized protein</fullName>
    </submittedName>
</protein>
<dbReference type="EMBL" id="LT607752">
    <property type="protein sequence ID" value="SCG37117.1"/>
    <property type="molecule type" value="Genomic_DNA"/>
</dbReference>
<proteinExistence type="predicted"/>